<dbReference type="STRING" id="6412.T1F8S6"/>
<dbReference type="OMA" id="RDNQATI"/>
<dbReference type="InterPro" id="IPR042089">
    <property type="entry name" value="Peptidase_M13_dom_2"/>
</dbReference>
<comment type="cofactor">
    <cofactor evidence="1">
        <name>Zn(2+)</name>
        <dbReference type="ChEBI" id="CHEBI:29105"/>
    </cofactor>
</comment>
<dbReference type="PANTHER" id="PTHR11733">
    <property type="entry name" value="ZINC METALLOPROTEASE FAMILY M13 NEPRILYSIN-RELATED"/>
    <property type="match status" value="1"/>
</dbReference>
<evidence type="ECO:0000256" key="3">
    <source>
        <dbReference type="ARBA" id="ARBA00022723"/>
    </source>
</evidence>
<feature type="domain" description="Peptidase M13 C-terminal" evidence="7">
    <location>
        <begin position="505"/>
        <end position="607"/>
    </location>
</feature>
<organism evidence="10 11">
    <name type="scientific">Helobdella robusta</name>
    <name type="common">Californian leech</name>
    <dbReference type="NCBI Taxonomy" id="6412"/>
    <lineage>
        <taxon>Eukaryota</taxon>
        <taxon>Metazoa</taxon>
        <taxon>Spiralia</taxon>
        <taxon>Lophotrochozoa</taxon>
        <taxon>Annelida</taxon>
        <taxon>Clitellata</taxon>
        <taxon>Hirudinea</taxon>
        <taxon>Rhynchobdellida</taxon>
        <taxon>Glossiphoniidae</taxon>
        <taxon>Helobdella</taxon>
    </lineage>
</organism>
<keyword evidence="4" id="KW-0378">Hydrolase</keyword>
<proteinExistence type="predicted"/>
<gene>
    <name evidence="10" type="primary">20205225</name>
    <name evidence="9" type="ORF">HELRODRAFT_175054</name>
</gene>
<name>T1F8S6_HELRO</name>
<dbReference type="Proteomes" id="UP000015101">
    <property type="component" value="Unassembled WGS sequence"/>
</dbReference>
<keyword evidence="11" id="KW-1185">Reference proteome</keyword>
<keyword evidence="2" id="KW-0645">Protease</keyword>
<dbReference type="RefSeq" id="XP_009020741.1">
    <property type="nucleotide sequence ID" value="XM_009022493.1"/>
</dbReference>
<dbReference type="GO" id="GO:0005886">
    <property type="term" value="C:plasma membrane"/>
    <property type="evidence" value="ECO:0000318"/>
    <property type="project" value="GO_Central"/>
</dbReference>
<dbReference type="GO" id="GO:0016485">
    <property type="term" value="P:protein processing"/>
    <property type="evidence" value="ECO:0000318"/>
    <property type="project" value="GO_Central"/>
</dbReference>
<dbReference type="PROSITE" id="PS51885">
    <property type="entry name" value="NEPRILYSIN"/>
    <property type="match status" value="1"/>
</dbReference>
<dbReference type="GO" id="GO:0046872">
    <property type="term" value="F:metal ion binding"/>
    <property type="evidence" value="ECO:0007669"/>
    <property type="project" value="UniProtKB-KW"/>
</dbReference>
<accession>T1F8S6</accession>
<reference evidence="11" key="1">
    <citation type="submission" date="2012-12" db="EMBL/GenBank/DDBJ databases">
        <authorList>
            <person name="Hellsten U."/>
            <person name="Grimwood J."/>
            <person name="Chapman J.A."/>
            <person name="Shapiro H."/>
            <person name="Aerts A."/>
            <person name="Otillar R.P."/>
            <person name="Terry A.Y."/>
            <person name="Boore J.L."/>
            <person name="Simakov O."/>
            <person name="Marletaz F."/>
            <person name="Cho S.-J."/>
            <person name="Edsinger-Gonzales E."/>
            <person name="Havlak P."/>
            <person name="Kuo D.-H."/>
            <person name="Larsson T."/>
            <person name="Lv J."/>
            <person name="Arendt D."/>
            <person name="Savage R."/>
            <person name="Osoegawa K."/>
            <person name="de Jong P."/>
            <person name="Lindberg D.R."/>
            <person name="Seaver E.C."/>
            <person name="Weisblat D.A."/>
            <person name="Putnam N.H."/>
            <person name="Grigoriev I.V."/>
            <person name="Rokhsar D.S."/>
        </authorList>
    </citation>
    <scope>NUCLEOTIDE SEQUENCE</scope>
</reference>
<keyword evidence="6" id="KW-0482">Metalloprotease</keyword>
<dbReference type="EMBL" id="AMQM01005131">
    <property type="status" value="NOT_ANNOTATED_CDS"/>
    <property type="molecule type" value="Genomic_DNA"/>
</dbReference>
<dbReference type="PRINTS" id="PR00786">
    <property type="entry name" value="NEPRILYSIN"/>
</dbReference>
<dbReference type="InParanoid" id="T1F8S6"/>
<dbReference type="CTD" id="20205225"/>
<dbReference type="InterPro" id="IPR018497">
    <property type="entry name" value="Peptidase_M13_C"/>
</dbReference>
<evidence type="ECO:0000259" key="7">
    <source>
        <dbReference type="Pfam" id="PF01431"/>
    </source>
</evidence>
<sequence>MATAELLSSLDKTVNPCDDFYQYVCGKRMRMLTIPEDQNSFTIFGKLGDITIKKLNKLLEVENDSEVTSIKSAKVFYRSCLNESQFESEGIKPFLDLLASVGSCAFLNETWKEEEWLIERVLALTRVQLDINILLDTNVYPDDKNSTHNALGLDQDMLELQQEEYFGNSSKVRQSYETFLLKVMTKLKGEGDETKTNHTLLEVLEFEKKLSNVTGPLRDRMQPEYYKKITVGYLNNLTNHVSKFNWTKYFNTIQKDLGADDTEVITYSLDYIIALSELISKTDKKTLSNFIAWSIVRHFTRVTGLPGFQTIISDYRKAKSASDLIKRVREEFINLLKKNEWMDEETRQYAIMKAKAIVERIGYSDHVLNDTVLNNLFDGLVIKENKFLENLLNVKHFQAKAMFKSYGTIVSKDEWDQIPAQVNAYYDPTLNEISTKLEYSNDFSVFPASIFQPTFFSHIYPRSMNYGGIGMAIGHEIIHGFDNKALFKLILHLRDAELFVVCTYEGKCHDEKGNLKDWWDPSTEASFQERADCMINQYNQFEIKQLNLTAYQRWVKENGEEPSLPGLNFTHNQLLFVNYAQIWCELRRDEDALKRSKLSPHPPGEAR</sequence>
<evidence type="ECO:0000313" key="10">
    <source>
        <dbReference type="EnsemblMetazoa" id="HelroP175054"/>
    </source>
</evidence>
<dbReference type="EMBL" id="KB096830">
    <property type="protein sequence ID" value="ESO01029.1"/>
    <property type="molecule type" value="Genomic_DNA"/>
</dbReference>
<dbReference type="Gene3D" id="3.40.390.10">
    <property type="entry name" value="Collagenase (Catalytic Domain)"/>
    <property type="match status" value="2"/>
</dbReference>
<protein>
    <recommendedName>
        <fullName evidence="12">Peptidase M13 N-terminal domain-containing protein</fullName>
    </recommendedName>
</protein>
<dbReference type="InterPro" id="IPR000718">
    <property type="entry name" value="Peptidase_M13"/>
</dbReference>
<dbReference type="CDD" id="cd08662">
    <property type="entry name" value="M13"/>
    <property type="match status" value="1"/>
</dbReference>
<reference evidence="9 11" key="2">
    <citation type="journal article" date="2013" name="Nature">
        <title>Insights into bilaterian evolution from three spiralian genomes.</title>
        <authorList>
            <person name="Simakov O."/>
            <person name="Marletaz F."/>
            <person name="Cho S.J."/>
            <person name="Edsinger-Gonzales E."/>
            <person name="Havlak P."/>
            <person name="Hellsten U."/>
            <person name="Kuo D.H."/>
            <person name="Larsson T."/>
            <person name="Lv J."/>
            <person name="Arendt D."/>
            <person name="Savage R."/>
            <person name="Osoegawa K."/>
            <person name="de Jong P."/>
            <person name="Grimwood J."/>
            <person name="Chapman J.A."/>
            <person name="Shapiro H."/>
            <person name="Aerts A."/>
            <person name="Otillar R.P."/>
            <person name="Terry A.Y."/>
            <person name="Boore J.L."/>
            <person name="Grigoriev I.V."/>
            <person name="Lindberg D.R."/>
            <person name="Seaver E.C."/>
            <person name="Weisblat D.A."/>
            <person name="Putnam N.H."/>
            <person name="Rokhsar D.S."/>
        </authorList>
    </citation>
    <scope>NUCLEOTIDE SEQUENCE</scope>
</reference>
<reference evidence="10" key="3">
    <citation type="submission" date="2015-06" db="UniProtKB">
        <authorList>
            <consortium name="EnsemblMetazoa"/>
        </authorList>
    </citation>
    <scope>IDENTIFICATION</scope>
</reference>
<dbReference type="OrthoDB" id="6475849at2759"/>
<evidence type="ECO:0000313" key="11">
    <source>
        <dbReference type="Proteomes" id="UP000015101"/>
    </source>
</evidence>
<dbReference type="InterPro" id="IPR008753">
    <property type="entry name" value="Peptidase_M13_N"/>
</dbReference>
<evidence type="ECO:0000256" key="1">
    <source>
        <dbReference type="ARBA" id="ARBA00001947"/>
    </source>
</evidence>
<feature type="domain" description="Peptidase M13 N-terminal" evidence="8">
    <location>
        <begin position="319"/>
        <end position="363"/>
    </location>
</feature>
<evidence type="ECO:0000313" key="9">
    <source>
        <dbReference type="EMBL" id="ESO01029.1"/>
    </source>
</evidence>
<evidence type="ECO:0008006" key="12">
    <source>
        <dbReference type="Google" id="ProtNLM"/>
    </source>
</evidence>
<dbReference type="eggNOG" id="KOG3624">
    <property type="taxonomic scope" value="Eukaryota"/>
</dbReference>
<dbReference type="GeneID" id="20205225"/>
<evidence type="ECO:0000256" key="6">
    <source>
        <dbReference type="ARBA" id="ARBA00023049"/>
    </source>
</evidence>
<evidence type="ECO:0000259" key="8">
    <source>
        <dbReference type="Pfam" id="PF05649"/>
    </source>
</evidence>
<keyword evidence="5" id="KW-0862">Zinc</keyword>
<feature type="domain" description="Peptidase M13 C-terminal" evidence="7">
    <location>
        <begin position="423"/>
        <end position="484"/>
    </location>
</feature>
<dbReference type="AlphaFoldDB" id="T1F8S6"/>
<keyword evidence="3" id="KW-0479">Metal-binding</keyword>
<dbReference type="KEGG" id="hro:HELRODRAFT_175054"/>
<dbReference type="HOGENOM" id="CLU_006187_4_3_1"/>
<dbReference type="EnsemblMetazoa" id="HelroT175054">
    <property type="protein sequence ID" value="HelroP175054"/>
    <property type="gene ID" value="HelroG175054"/>
</dbReference>
<dbReference type="Pfam" id="PF01431">
    <property type="entry name" value="Peptidase_M13"/>
    <property type="match status" value="2"/>
</dbReference>
<dbReference type="SUPFAM" id="SSF55486">
    <property type="entry name" value="Metalloproteases ('zincins'), catalytic domain"/>
    <property type="match status" value="1"/>
</dbReference>
<evidence type="ECO:0000256" key="5">
    <source>
        <dbReference type="ARBA" id="ARBA00022833"/>
    </source>
</evidence>
<evidence type="ECO:0000256" key="2">
    <source>
        <dbReference type="ARBA" id="ARBA00022670"/>
    </source>
</evidence>
<dbReference type="PANTHER" id="PTHR11733:SF133">
    <property type="entry name" value="PHOSPHATE-REGULATING NEUTRAL ENDOPEPTIDASE PHEX"/>
    <property type="match status" value="1"/>
</dbReference>
<dbReference type="Pfam" id="PF05649">
    <property type="entry name" value="Peptidase_M13_N"/>
    <property type="match status" value="2"/>
</dbReference>
<dbReference type="Gene3D" id="1.10.1380.10">
    <property type="entry name" value="Neutral endopeptidase , domain2"/>
    <property type="match status" value="2"/>
</dbReference>
<dbReference type="GO" id="GO:0004222">
    <property type="term" value="F:metalloendopeptidase activity"/>
    <property type="evidence" value="ECO:0000318"/>
    <property type="project" value="GO_Central"/>
</dbReference>
<feature type="domain" description="Peptidase M13 N-terminal" evidence="8">
    <location>
        <begin position="16"/>
        <end position="302"/>
    </location>
</feature>
<evidence type="ECO:0000256" key="4">
    <source>
        <dbReference type="ARBA" id="ARBA00022801"/>
    </source>
</evidence>
<dbReference type="InterPro" id="IPR024079">
    <property type="entry name" value="MetalloPept_cat_dom_sf"/>
</dbReference>